<dbReference type="InterPro" id="IPR003646">
    <property type="entry name" value="SH3-like_bac-type"/>
</dbReference>
<evidence type="ECO:0000256" key="1">
    <source>
        <dbReference type="SAM" id="MobiDB-lite"/>
    </source>
</evidence>
<evidence type="ECO:0000313" key="5">
    <source>
        <dbReference type="Proteomes" id="UP001597055"/>
    </source>
</evidence>
<keyword evidence="5" id="KW-1185">Reference proteome</keyword>
<dbReference type="InterPro" id="IPR050570">
    <property type="entry name" value="Cell_wall_metabolism_enzyme"/>
</dbReference>
<dbReference type="PANTHER" id="PTHR21666:SF270">
    <property type="entry name" value="MUREIN HYDROLASE ACTIVATOR ENVC"/>
    <property type="match status" value="1"/>
</dbReference>
<dbReference type="PROSITE" id="PS51781">
    <property type="entry name" value="SH3B"/>
    <property type="match status" value="1"/>
</dbReference>
<dbReference type="RefSeq" id="WP_204979798.1">
    <property type="nucleotide sequence ID" value="NZ_JBHTII010000001.1"/>
</dbReference>
<evidence type="ECO:0000313" key="4">
    <source>
        <dbReference type="EMBL" id="MFD0788867.1"/>
    </source>
</evidence>
<proteinExistence type="predicted"/>
<dbReference type="Pfam" id="PF08239">
    <property type="entry name" value="SH3_3"/>
    <property type="match status" value="2"/>
</dbReference>
<dbReference type="Pfam" id="PF01551">
    <property type="entry name" value="Peptidase_M23"/>
    <property type="match status" value="1"/>
</dbReference>
<feature type="region of interest" description="Disordered" evidence="1">
    <location>
        <begin position="273"/>
        <end position="300"/>
    </location>
</feature>
<accession>A0ABW3AD62</accession>
<feature type="signal peptide" evidence="2">
    <location>
        <begin position="1"/>
        <end position="28"/>
    </location>
</feature>
<dbReference type="Proteomes" id="UP001597055">
    <property type="component" value="Unassembled WGS sequence"/>
</dbReference>
<dbReference type="InterPro" id="IPR016047">
    <property type="entry name" value="M23ase_b-sheet_dom"/>
</dbReference>
<name>A0ABW3AD62_9MICO</name>
<dbReference type="Gene3D" id="2.30.30.40">
    <property type="entry name" value="SH3 Domains"/>
    <property type="match status" value="2"/>
</dbReference>
<protein>
    <submittedName>
        <fullName evidence="4">Peptidoglycan DD-metalloendopeptidase family protein</fullName>
    </submittedName>
</protein>
<keyword evidence="2" id="KW-0732">Signal</keyword>
<feature type="chain" id="PRO_5046046926" evidence="2">
    <location>
        <begin position="29"/>
        <end position="358"/>
    </location>
</feature>
<gene>
    <name evidence="4" type="ORF">ACFQ0P_00540</name>
</gene>
<dbReference type="PROSITE" id="PS51318">
    <property type="entry name" value="TAT"/>
    <property type="match status" value="1"/>
</dbReference>
<evidence type="ECO:0000256" key="2">
    <source>
        <dbReference type="SAM" id="SignalP"/>
    </source>
</evidence>
<dbReference type="Gene3D" id="2.70.70.10">
    <property type="entry name" value="Glucose Permease (Domain IIA)"/>
    <property type="match status" value="1"/>
</dbReference>
<dbReference type="InterPro" id="IPR006311">
    <property type="entry name" value="TAT_signal"/>
</dbReference>
<dbReference type="CDD" id="cd12797">
    <property type="entry name" value="M23_peptidase"/>
    <property type="match status" value="1"/>
</dbReference>
<dbReference type="SUPFAM" id="SSF51261">
    <property type="entry name" value="Duplicated hybrid motif"/>
    <property type="match status" value="1"/>
</dbReference>
<organism evidence="4 5">
    <name type="scientific">Microbacterium insulae</name>
    <dbReference type="NCBI Taxonomy" id="483014"/>
    <lineage>
        <taxon>Bacteria</taxon>
        <taxon>Bacillati</taxon>
        <taxon>Actinomycetota</taxon>
        <taxon>Actinomycetes</taxon>
        <taxon>Micrococcales</taxon>
        <taxon>Microbacteriaceae</taxon>
        <taxon>Microbacterium</taxon>
    </lineage>
</organism>
<dbReference type="InterPro" id="IPR011055">
    <property type="entry name" value="Dup_hybrid_motif"/>
</dbReference>
<evidence type="ECO:0000259" key="3">
    <source>
        <dbReference type="PROSITE" id="PS51781"/>
    </source>
</evidence>
<comment type="caution">
    <text evidence="4">The sequence shown here is derived from an EMBL/GenBank/DDBJ whole genome shotgun (WGS) entry which is preliminary data.</text>
</comment>
<dbReference type="PANTHER" id="PTHR21666">
    <property type="entry name" value="PEPTIDASE-RELATED"/>
    <property type="match status" value="1"/>
</dbReference>
<dbReference type="EMBL" id="JBHTII010000001">
    <property type="protein sequence ID" value="MFD0788867.1"/>
    <property type="molecule type" value="Genomic_DNA"/>
</dbReference>
<sequence>MRSIRTLLVAGAAAAALVVGAISPTASALQGAVTAPSVRPAQASTSSVPAATTFRLPLAAKTYGISSFFGPRCIPIQNGGTVHRGLDMATAGGSPIYAIAAGVVTATVDGTSSREGYISLRHNIGGVEYKSVYMHIWNSTTRVKVGQTVSAGQRISEVGSSGASTGNHLHLELWRQTSAGFVAEDPAAALKPRGVDLLGSATGIWAKPTPATCTYYTVGGVNFRTGPSTSHSIIRMLPLGTAVVHVPGQLNNGFIPVKVGTQSGWVSISLVTPTKPATPPPAPTPPPATPPTTTPPAGTYQTTARANLRTEPSTSAPRILLLPSGANVGTVAAAKGVWRQVTYSGKTGWVHSAYLVKR</sequence>
<reference evidence="5" key="1">
    <citation type="journal article" date="2019" name="Int. J. Syst. Evol. Microbiol.">
        <title>The Global Catalogue of Microorganisms (GCM) 10K type strain sequencing project: providing services to taxonomists for standard genome sequencing and annotation.</title>
        <authorList>
            <consortium name="The Broad Institute Genomics Platform"/>
            <consortium name="The Broad Institute Genome Sequencing Center for Infectious Disease"/>
            <person name="Wu L."/>
            <person name="Ma J."/>
        </authorList>
    </citation>
    <scope>NUCLEOTIDE SEQUENCE [LARGE SCALE GENOMIC DNA]</scope>
    <source>
        <strain evidence="5">CCUG 54523</strain>
    </source>
</reference>
<feature type="compositionally biased region" description="Pro residues" evidence="1">
    <location>
        <begin position="276"/>
        <end position="294"/>
    </location>
</feature>
<feature type="domain" description="SH3b" evidence="3">
    <location>
        <begin position="297"/>
        <end position="358"/>
    </location>
</feature>
<dbReference type="SMART" id="SM00287">
    <property type="entry name" value="SH3b"/>
    <property type="match status" value="2"/>
</dbReference>